<organism evidence="1 2">
    <name type="scientific">Liparis tanakae</name>
    <name type="common">Tanaka's snailfish</name>
    <dbReference type="NCBI Taxonomy" id="230148"/>
    <lineage>
        <taxon>Eukaryota</taxon>
        <taxon>Metazoa</taxon>
        <taxon>Chordata</taxon>
        <taxon>Craniata</taxon>
        <taxon>Vertebrata</taxon>
        <taxon>Euteleostomi</taxon>
        <taxon>Actinopterygii</taxon>
        <taxon>Neopterygii</taxon>
        <taxon>Teleostei</taxon>
        <taxon>Neoteleostei</taxon>
        <taxon>Acanthomorphata</taxon>
        <taxon>Eupercaria</taxon>
        <taxon>Perciformes</taxon>
        <taxon>Cottioidei</taxon>
        <taxon>Cottales</taxon>
        <taxon>Liparidae</taxon>
        <taxon>Liparis</taxon>
    </lineage>
</organism>
<name>A0A4Z2G4S1_9TELE</name>
<dbReference type="Proteomes" id="UP000314294">
    <property type="component" value="Unassembled WGS sequence"/>
</dbReference>
<reference evidence="1 2" key="1">
    <citation type="submission" date="2019-03" db="EMBL/GenBank/DDBJ databases">
        <title>First draft genome of Liparis tanakae, snailfish: a comprehensive survey of snailfish specific genes.</title>
        <authorList>
            <person name="Kim W."/>
            <person name="Song I."/>
            <person name="Jeong J.-H."/>
            <person name="Kim D."/>
            <person name="Kim S."/>
            <person name="Ryu S."/>
            <person name="Song J.Y."/>
            <person name="Lee S.K."/>
        </authorList>
    </citation>
    <scope>NUCLEOTIDE SEQUENCE [LARGE SCALE GENOMIC DNA]</scope>
    <source>
        <tissue evidence="1">Muscle</tissue>
    </source>
</reference>
<accession>A0A4Z2G4S1</accession>
<sequence>MLANGIVLSRLLVYGSTELNFTSPVTGSRCLLMSSRMESSHVQKPKGFPGMFSCESERHTERSEHSMRYMMQICSMKPLETQQLRYRNVRYA</sequence>
<proteinExistence type="predicted"/>
<evidence type="ECO:0000313" key="1">
    <source>
        <dbReference type="EMBL" id="TNN48140.1"/>
    </source>
</evidence>
<comment type="caution">
    <text evidence="1">The sequence shown here is derived from an EMBL/GenBank/DDBJ whole genome shotgun (WGS) entry which is preliminary data.</text>
</comment>
<keyword evidence="2" id="KW-1185">Reference proteome</keyword>
<gene>
    <name evidence="1" type="ORF">EYF80_041658</name>
</gene>
<evidence type="ECO:0000313" key="2">
    <source>
        <dbReference type="Proteomes" id="UP000314294"/>
    </source>
</evidence>
<protein>
    <submittedName>
        <fullName evidence="1">Uncharacterized protein</fullName>
    </submittedName>
</protein>
<dbReference type="AlphaFoldDB" id="A0A4Z2G4S1"/>
<dbReference type="EMBL" id="SRLO01000709">
    <property type="protein sequence ID" value="TNN48140.1"/>
    <property type="molecule type" value="Genomic_DNA"/>
</dbReference>